<sequence length="329" mass="37246">MLALQLHVQTISNFHSLSQPVQFTSSSSCTLSFSSSSSSRFSLQLGYRDHRSRKTKSILISCKASNGKNLGRKLSNGDHHGDDDDYIEAFVMVSETVRHHHLRNRGFLEETRWNTGLLHPFSRNSKDLKSDFSSIGHEFLRRFQSATIFLKIACDGDLMLPIIVGEFAIEKLIDTLTGVDDGVCPNQFQFVKDVVDRLGYEVRMVRITDRIVNTYYARIFFSKPGEKALLTVDARPSDAINVAKRCKVPIYVNKEIVLKDAIVYGTRRGKDAKSVYDVSLDSAVEGTDLLAEELCLVRNLNIAIKEERYRDAAILNDKLMKLQTPKYEI</sequence>
<comment type="similarity">
    <text evidence="1">Belongs to the bifunctional nuclease family.</text>
</comment>
<evidence type="ECO:0000256" key="1">
    <source>
        <dbReference type="ARBA" id="ARBA00009095"/>
    </source>
</evidence>
<dbReference type="GO" id="GO:0030891">
    <property type="term" value="C:VCB complex"/>
    <property type="evidence" value="ECO:0007669"/>
    <property type="project" value="TreeGrafter"/>
</dbReference>
<dbReference type="AlphaFoldDB" id="A0A2G5ELV5"/>
<dbReference type="GO" id="GO:0004518">
    <property type="term" value="F:nuclease activity"/>
    <property type="evidence" value="ECO:0007669"/>
    <property type="project" value="UniProtKB-UniRule"/>
</dbReference>
<keyword evidence="6" id="KW-1185">Reference proteome</keyword>
<dbReference type="PANTHER" id="PTHR15160:SF1">
    <property type="entry name" value="VON HIPPEL-LINDAU DISEASE TUMOR SUPPRESSOR"/>
    <property type="match status" value="1"/>
</dbReference>
<dbReference type="SUPFAM" id="SSF103256">
    <property type="entry name" value="Hypothetical protein TM0160"/>
    <property type="match status" value="1"/>
</dbReference>
<name>A0A2G5ELV5_AQUCA</name>
<evidence type="ECO:0000313" key="5">
    <source>
        <dbReference type="EMBL" id="PIA56738.1"/>
    </source>
</evidence>
<keyword evidence="2" id="KW-0378">Hydrolase</keyword>
<feature type="domain" description="BFN" evidence="4">
    <location>
        <begin position="127"/>
        <end position="264"/>
    </location>
</feature>
<dbReference type="EMBL" id="KZ305024">
    <property type="protein sequence ID" value="PIA56738.1"/>
    <property type="molecule type" value="Genomic_DNA"/>
</dbReference>
<dbReference type="GO" id="GO:0016567">
    <property type="term" value="P:protein ubiquitination"/>
    <property type="evidence" value="ECO:0007669"/>
    <property type="project" value="TreeGrafter"/>
</dbReference>
<dbReference type="FunCoup" id="A0A2G5ELV5">
    <property type="interactions" value="19"/>
</dbReference>
<dbReference type="OrthoDB" id="566255at2759"/>
<proteinExistence type="inferred from homology"/>
<dbReference type="GO" id="GO:0005634">
    <property type="term" value="C:nucleus"/>
    <property type="evidence" value="ECO:0007669"/>
    <property type="project" value="TreeGrafter"/>
</dbReference>
<comment type="function">
    <text evidence="3">Bifunctional nuclease with both RNase and DNase activities. Involved in basal defense response. Participates in abscisic acid-derived callose deposition following infection by a necrotrophic pathogen.</text>
</comment>
<organism evidence="5 6">
    <name type="scientific">Aquilegia coerulea</name>
    <name type="common">Rocky mountain columbine</name>
    <dbReference type="NCBI Taxonomy" id="218851"/>
    <lineage>
        <taxon>Eukaryota</taxon>
        <taxon>Viridiplantae</taxon>
        <taxon>Streptophyta</taxon>
        <taxon>Embryophyta</taxon>
        <taxon>Tracheophyta</taxon>
        <taxon>Spermatophyta</taxon>
        <taxon>Magnoliopsida</taxon>
        <taxon>Ranunculales</taxon>
        <taxon>Ranunculaceae</taxon>
        <taxon>Thalictroideae</taxon>
        <taxon>Aquilegia</taxon>
    </lineage>
</organism>
<dbReference type="InParanoid" id="A0A2G5ELV5"/>
<evidence type="ECO:0000259" key="4">
    <source>
        <dbReference type="PROSITE" id="PS51658"/>
    </source>
</evidence>
<gene>
    <name evidence="5" type="ORF">AQUCO_00700827v1</name>
</gene>
<dbReference type="PANTHER" id="PTHR15160">
    <property type="entry name" value="VON HIPPEL-LINDAU PROTEIN"/>
    <property type="match status" value="1"/>
</dbReference>
<accession>A0A2G5ELV5</accession>
<protein>
    <recommendedName>
        <fullName evidence="4">BFN domain-containing protein</fullName>
    </recommendedName>
</protein>
<dbReference type="InterPro" id="IPR003729">
    <property type="entry name" value="Bi_nuclease_dom"/>
</dbReference>
<dbReference type="PROSITE" id="PS51658">
    <property type="entry name" value="BFN"/>
    <property type="match status" value="1"/>
</dbReference>
<reference evidence="5 6" key="1">
    <citation type="submission" date="2017-09" db="EMBL/GenBank/DDBJ databases">
        <title>WGS assembly of Aquilegia coerulea Goldsmith.</title>
        <authorList>
            <person name="Hodges S."/>
            <person name="Kramer E."/>
            <person name="Nordborg M."/>
            <person name="Tomkins J."/>
            <person name="Borevitz J."/>
            <person name="Derieg N."/>
            <person name="Yan J."/>
            <person name="Mihaltcheva S."/>
            <person name="Hayes R.D."/>
            <person name="Rokhsar D."/>
        </authorList>
    </citation>
    <scope>NUCLEOTIDE SEQUENCE [LARGE SCALE GENOMIC DNA]</scope>
    <source>
        <strain evidence="6">cv. Goldsmith</strain>
    </source>
</reference>
<evidence type="ECO:0000313" key="6">
    <source>
        <dbReference type="Proteomes" id="UP000230069"/>
    </source>
</evidence>
<dbReference type="Pfam" id="PF02577">
    <property type="entry name" value="BFN_dom"/>
    <property type="match status" value="1"/>
</dbReference>
<dbReference type="Proteomes" id="UP000230069">
    <property type="component" value="Unassembled WGS sequence"/>
</dbReference>
<dbReference type="STRING" id="218851.A0A2G5ELV5"/>
<evidence type="ECO:0000256" key="2">
    <source>
        <dbReference type="ARBA" id="ARBA00022722"/>
    </source>
</evidence>
<dbReference type="InterPro" id="IPR036104">
    <property type="entry name" value="BFN_sf"/>
</dbReference>
<keyword evidence="2" id="KW-0540">Nuclease</keyword>
<dbReference type="Gene3D" id="3.10.690.10">
    <property type="entry name" value="Bifunctional nuclease domain"/>
    <property type="match status" value="1"/>
</dbReference>
<evidence type="ECO:0000256" key="3">
    <source>
        <dbReference type="ARBA" id="ARBA00025428"/>
    </source>
</evidence>